<dbReference type="InParanoid" id="A0A5C3PW38"/>
<dbReference type="InterPro" id="IPR032474">
    <property type="entry name" value="Argonaute_N"/>
</dbReference>
<sequence length="851" mass="95931">MAHVVPGARPIEVYTNFLEITSLPTAEFHQYARDNSGVLTKGRNYQIVARLQEDNAALFGPRPLYDGGSLLYSKRYIEGQTVCAVVPRRGVQRIAFAYSSWTDSVLRTLLERWGPNERPNPAVMPLNLLQLMVRQAPNLRHGFLPHARRFAVQSGSWDLGKGLSIWRAYFQSVRPALGRMIINVDRSSVPVYTPGPLIELMKDFLGFINNRQLENLSHDQFARLRRHLKGVLIKVRVSANMPAKPIKDLVLQAGLQEFDKDGERMTVQQHFEGRYSNLRIVHPRVVGVLIGRSAIIPAECCIVEPGQVYKRRLDPAVQNKFIKHATQRPEERLYDIQKAIAEGTFNYGDSDYILDAGMTVGSNVLTVTGQIIPPPAVVYRNNAKEASGIDTYVFRRAPAGSWNLLQKEFFVPCSPILTWGVACFGRVDRRRVESFITKLVDNFRKLGMTSRSPRLGPTADERVVLQELVRMLAISVHLGPPLRIHRTHRPQLMLVILPEFAADIKREVKYWGDIKRSVPTQCVRGGKWEKFNDQYCNNLALKINERLGGVNSIIESPISPILAQSMVVGKFAIEDDIPRKPLIVASGADVGHPGSGVFHRPSMTGLVASVDPNIVHFTSSARVQQPRVEMIQDLEEMMFDALSDYSEYRGNQAPPANVIFFRDGVSEGEFRHAEEEIRKIKSAFVRRGWVDQRTQPKLLFVIVGKRHHARFFPKSCVVGEGDARSHNCPAGLVVDNQITNPNYTEFYLLSHSGLLGTSRPGHYTVLENGPKFSMEEIYQISYHLCHIYASATRSVSIPAPKICQRLEYHCKDGGSLSDTASSLSGGEPAFDLEEWKRKFEQSGLRKRKYFL</sequence>
<feature type="domain" description="Piwi" evidence="1">
    <location>
        <begin position="492"/>
        <end position="800"/>
    </location>
</feature>
<dbReference type="InterPro" id="IPR036085">
    <property type="entry name" value="PAZ_dom_sf"/>
</dbReference>
<dbReference type="SUPFAM" id="SSF101690">
    <property type="entry name" value="PAZ domain"/>
    <property type="match status" value="1"/>
</dbReference>
<dbReference type="STRING" id="1314778.A0A5C3PW38"/>
<dbReference type="Gene3D" id="3.30.420.10">
    <property type="entry name" value="Ribonuclease H-like superfamily/Ribonuclease H"/>
    <property type="match status" value="1"/>
</dbReference>
<gene>
    <name evidence="2" type="ORF">K466DRAFT_477967</name>
</gene>
<dbReference type="GO" id="GO:0003676">
    <property type="term" value="F:nucleic acid binding"/>
    <property type="evidence" value="ECO:0007669"/>
    <property type="project" value="InterPro"/>
</dbReference>
<accession>A0A5C3PW38</accession>
<dbReference type="Proteomes" id="UP000308197">
    <property type="component" value="Unassembled WGS sequence"/>
</dbReference>
<dbReference type="Pfam" id="PF08699">
    <property type="entry name" value="ArgoL1"/>
    <property type="match status" value="1"/>
</dbReference>
<dbReference type="EMBL" id="ML210977">
    <property type="protein sequence ID" value="TFK93742.1"/>
    <property type="molecule type" value="Genomic_DNA"/>
</dbReference>
<evidence type="ECO:0000313" key="3">
    <source>
        <dbReference type="Proteomes" id="UP000308197"/>
    </source>
</evidence>
<dbReference type="InterPro" id="IPR036397">
    <property type="entry name" value="RNaseH_sf"/>
</dbReference>
<dbReference type="SMART" id="SM01163">
    <property type="entry name" value="DUF1785"/>
    <property type="match status" value="1"/>
</dbReference>
<dbReference type="InterPro" id="IPR003165">
    <property type="entry name" value="Piwi"/>
</dbReference>
<dbReference type="PANTHER" id="PTHR22891">
    <property type="entry name" value="EUKARYOTIC TRANSLATION INITIATION FACTOR 2C"/>
    <property type="match status" value="1"/>
</dbReference>
<dbReference type="Gene3D" id="2.170.260.10">
    <property type="entry name" value="paz domain"/>
    <property type="match status" value="1"/>
</dbReference>
<protein>
    <submittedName>
        <fullName evidence="2">Piwi-domain-containing protein</fullName>
    </submittedName>
</protein>
<dbReference type="Pfam" id="PF02171">
    <property type="entry name" value="Piwi"/>
    <property type="match status" value="1"/>
</dbReference>
<dbReference type="Pfam" id="PF16486">
    <property type="entry name" value="ArgoN"/>
    <property type="match status" value="1"/>
</dbReference>
<dbReference type="SUPFAM" id="SSF53098">
    <property type="entry name" value="Ribonuclease H-like"/>
    <property type="match status" value="1"/>
</dbReference>
<proteinExistence type="predicted"/>
<dbReference type="AlphaFoldDB" id="A0A5C3PW38"/>
<evidence type="ECO:0000313" key="2">
    <source>
        <dbReference type="EMBL" id="TFK93742.1"/>
    </source>
</evidence>
<organism evidence="2 3">
    <name type="scientific">Polyporus arcularius HHB13444</name>
    <dbReference type="NCBI Taxonomy" id="1314778"/>
    <lineage>
        <taxon>Eukaryota</taxon>
        <taxon>Fungi</taxon>
        <taxon>Dikarya</taxon>
        <taxon>Basidiomycota</taxon>
        <taxon>Agaricomycotina</taxon>
        <taxon>Agaricomycetes</taxon>
        <taxon>Polyporales</taxon>
        <taxon>Polyporaceae</taxon>
        <taxon>Polyporus</taxon>
    </lineage>
</organism>
<name>A0A5C3PW38_9APHY</name>
<dbReference type="InterPro" id="IPR014811">
    <property type="entry name" value="ArgoL1"/>
</dbReference>
<dbReference type="Gene3D" id="3.40.50.2300">
    <property type="match status" value="1"/>
</dbReference>
<evidence type="ECO:0000259" key="1">
    <source>
        <dbReference type="PROSITE" id="PS50822"/>
    </source>
</evidence>
<dbReference type="InterPro" id="IPR012337">
    <property type="entry name" value="RNaseH-like_sf"/>
</dbReference>
<reference evidence="2 3" key="1">
    <citation type="journal article" date="2019" name="Nat. Ecol. Evol.">
        <title>Megaphylogeny resolves global patterns of mushroom evolution.</title>
        <authorList>
            <person name="Varga T."/>
            <person name="Krizsan K."/>
            <person name="Foldi C."/>
            <person name="Dima B."/>
            <person name="Sanchez-Garcia M."/>
            <person name="Sanchez-Ramirez S."/>
            <person name="Szollosi G.J."/>
            <person name="Szarkandi J.G."/>
            <person name="Papp V."/>
            <person name="Albert L."/>
            <person name="Andreopoulos W."/>
            <person name="Angelini C."/>
            <person name="Antonin V."/>
            <person name="Barry K.W."/>
            <person name="Bougher N.L."/>
            <person name="Buchanan P."/>
            <person name="Buyck B."/>
            <person name="Bense V."/>
            <person name="Catcheside P."/>
            <person name="Chovatia M."/>
            <person name="Cooper J."/>
            <person name="Damon W."/>
            <person name="Desjardin D."/>
            <person name="Finy P."/>
            <person name="Geml J."/>
            <person name="Haridas S."/>
            <person name="Hughes K."/>
            <person name="Justo A."/>
            <person name="Karasinski D."/>
            <person name="Kautmanova I."/>
            <person name="Kiss B."/>
            <person name="Kocsube S."/>
            <person name="Kotiranta H."/>
            <person name="LaButti K.M."/>
            <person name="Lechner B.E."/>
            <person name="Liimatainen K."/>
            <person name="Lipzen A."/>
            <person name="Lukacs Z."/>
            <person name="Mihaltcheva S."/>
            <person name="Morgado L.N."/>
            <person name="Niskanen T."/>
            <person name="Noordeloos M.E."/>
            <person name="Ohm R.A."/>
            <person name="Ortiz-Santana B."/>
            <person name="Ovrebo C."/>
            <person name="Racz N."/>
            <person name="Riley R."/>
            <person name="Savchenko A."/>
            <person name="Shiryaev A."/>
            <person name="Soop K."/>
            <person name="Spirin V."/>
            <person name="Szebenyi C."/>
            <person name="Tomsovsky M."/>
            <person name="Tulloss R.E."/>
            <person name="Uehling J."/>
            <person name="Grigoriev I.V."/>
            <person name="Vagvolgyi C."/>
            <person name="Papp T."/>
            <person name="Martin F.M."/>
            <person name="Miettinen O."/>
            <person name="Hibbett D.S."/>
            <person name="Nagy L.G."/>
        </authorList>
    </citation>
    <scope>NUCLEOTIDE SEQUENCE [LARGE SCALE GENOMIC DNA]</scope>
    <source>
        <strain evidence="2 3">HHB13444</strain>
    </source>
</reference>
<dbReference type="SMART" id="SM00950">
    <property type="entry name" value="Piwi"/>
    <property type="match status" value="1"/>
</dbReference>
<dbReference type="PROSITE" id="PS50822">
    <property type="entry name" value="PIWI"/>
    <property type="match status" value="1"/>
</dbReference>
<keyword evidence="3" id="KW-1185">Reference proteome</keyword>